<feature type="compositionally biased region" description="Basic and acidic residues" evidence="9">
    <location>
        <begin position="33"/>
        <end position="77"/>
    </location>
</feature>
<dbReference type="InterPro" id="IPR008849">
    <property type="entry name" value="Synaphin"/>
</dbReference>
<dbReference type="EMBL" id="HG994585">
    <property type="protein sequence ID" value="CAF2969669.1"/>
    <property type="molecule type" value="Genomic_DNA"/>
</dbReference>
<dbReference type="GO" id="GO:0006887">
    <property type="term" value="P:exocytosis"/>
    <property type="evidence" value="ECO:0007669"/>
    <property type="project" value="UniProtKB-KW"/>
</dbReference>
<evidence type="ECO:0000256" key="8">
    <source>
        <dbReference type="RuleBase" id="RU004262"/>
    </source>
</evidence>
<proteinExistence type="inferred from homology"/>
<keyword evidence="5" id="KW-0268">Exocytosis</keyword>
<evidence type="ECO:0000256" key="6">
    <source>
        <dbReference type="ARBA" id="ARBA00022525"/>
    </source>
</evidence>
<accession>A0A7R8CYI1</accession>
<dbReference type="Proteomes" id="UP000675881">
    <property type="component" value="Chromosome 6"/>
</dbReference>
<evidence type="ECO:0000256" key="3">
    <source>
        <dbReference type="ARBA" id="ARBA00010701"/>
    </source>
</evidence>
<dbReference type="CDD" id="cd22808">
    <property type="entry name" value="Complexin_NTD_CPLX_I_II"/>
    <property type="match status" value="1"/>
</dbReference>
<keyword evidence="11" id="KW-0378">Hydrolase</keyword>
<dbReference type="GO" id="GO:0005615">
    <property type="term" value="C:extracellular space"/>
    <property type="evidence" value="ECO:0007669"/>
    <property type="project" value="TreeGrafter"/>
</dbReference>
<dbReference type="Gene3D" id="1.20.5.580">
    <property type="entry name" value="Single Helix bin"/>
    <property type="match status" value="1"/>
</dbReference>
<evidence type="ECO:0000256" key="9">
    <source>
        <dbReference type="SAM" id="MobiDB-lite"/>
    </source>
</evidence>
<protein>
    <submittedName>
        <fullName evidence="11">PNLIP</fullName>
        <ecNumber evidence="11">3.1.1.3</ecNumber>
    </submittedName>
</protein>
<evidence type="ECO:0000259" key="10">
    <source>
        <dbReference type="Pfam" id="PF00151"/>
    </source>
</evidence>
<evidence type="ECO:0000256" key="2">
    <source>
        <dbReference type="ARBA" id="ARBA00005396"/>
    </source>
</evidence>
<evidence type="ECO:0000256" key="4">
    <source>
        <dbReference type="ARBA" id="ARBA00022448"/>
    </source>
</evidence>
<gene>
    <name evidence="11" type="ORF">LSAA_11338</name>
</gene>
<feature type="region of interest" description="Disordered" evidence="9">
    <location>
        <begin position="1"/>
        <end position="103"/>
    </location>
</feature>
<comment type="similarity">
    <text evidence="2">Belongs to the complexin/synaphin family.</text>
</comment>
<feature type="compositionally biased region" description="Polar residues" evidence="9">
    <location>
        <begin position="1"/>
        <end position="10"/>
    </location>
</feature>
<dbReference type="InterPro" id="IPR000734">
    <property type="entry name" value="TAG_lipase"/>
</dbReference>
<evidence type="ECO:0000256" key="5">
    <source>
        <dbReference type="ARBA" id="ARBA00022483"/>
    </source>
</evidence>
<reference evidence="11" key="1">
    <citation type="submission" date="2021-02" db="EMBL/GenBank/DDBJ databases">
        <authorList>
            <person name="Bekaert M."/>
        </authorList>
    </citation>
    <scope>NUCLEOTIDE SEQUENCE</scope>
    <source>
        <strain evidence="11">IoA-00</strain>
    </source>
</reference>
<evidence type="ECO:0000313" key="12">
    <source>
        <dbReference type="Proteomes" id="UP000675881"/>
    </source>
</evidence>
<feature type="domain" description="Lipase" evidence="10">
    <location>
        <begin position="229"/>
        <end position="390"/>
    </location>
</feature>
<keyword evidence="12" id="KW-1185">Reference proteome</keyword>
<feature type="domain" description="Lipase" evidence="10">
    <location>
        <begin position="150"/>
        <end position="217"/>
    </location>
</feature>
<comment type="similarity">
    <text evidence="3 8">Belongs to the AB hydrolase superfamily. Lipase family.</text>
</comment>
<dbReference type="Pfam" id="PF05835">
    <property type="entry name" value="Synaphin"/>
    <property type="match status" value="1"/>
</dbReference>
<feature type="compositionally biased region" description="Acidic residues" evidence="9">
    <location>
        <begin position="78"/>
        <end position="91"/>
    </location>
</feature>
<dbReference type="GO" id="GO:0004806">
    <property type="term" value="F:triacylglycerol lipase activity"/>
    <property type="evidence" value="ECO:0007669"/>
    <property type="project" value="UniProtKB-EC"/>
</dbReference>
<dbReference type="PANTHER" id="PTHR11610">
    <property type="entry name" value="LIPASE"/>
    <property type="match status" value="1"/>
</dbReference>
<dbReference type="AlphaFoldDB" id="A0A7R8CYI1"/>
<dbReference type="OrthoDB" id="6229630at2759"/>
<dbReference type="EC" id="3.1.1.3" evidence="11"/>
<dbReference type="InterPro" id="IPR013818">
    <property type="entry name" value="Lipase"/>
</dbReference>
<sequence>MMNPFGSVTDSIPGVGSSSNDDDGETKEEQEEQERLRQEAIKQAERERRDKYKKQEDERENLRQGIRDKYGIEKKLDDDDEEDEDDDDDEGFGASSKKPQVPDDPVMQAKAMAEQHLNNLKGAAGDKCEDIMFYSNLILTFISAKMLAPNFYIVEGKSTKYRSKLFNQYLPTKFLVHGYRDVGDTNWIQKAKIEYLRRENCNVISIDWSGFPKQFEKNSRIPGHQNLTALHPIGFSLGAHIVGILGKMFKSQLPRITGLDPARPIVEILPSSWKLDKKSAQFVDVIHGAGHYLTMTGMVGNVDFFPNGGVSPQPGCEREPLNLVCSHLRVADLYVESINSPIGFKSRLCNSWRLFETRQCNRNPTNWMGYRVDKHIEGKFFLFTRSYSPFAIPL</sequence>
<evidence type="ECO:0000256" key="7">
    <source>
        <dbReference type="ARBA" id="ARBA00022775"/>
    </source>
</evidence>
<dbReference type="SUPFAM" id="SSF58038">
    <property type="entry name" value="SNARE fusion complex"/>
    <property type="match status" value="1"/>
</dbReference>
<keyword evidence="4" id="KW-0813">Transport</keyword>
<dbReference type="Pfam" id="PF00151">
    <property type="entry name" value="Lipase"/>
    <property type="match status" value="2"/>
</dbReference>
<dbReference type="Gene3D" id="3.40.50.1820">
    <property type="entry name" value="alpha/beta hydrolase"/>
    <property type="match status" value="1"/>
</dbReference>
<dbReference type="PANTHER" id="PTHR11610:SF169">
    <property type="entry name" value="GH15759P-RELATED"/>
    <property type="match status" value="1"/>
</dbReference>
<evidence type="ECO:0000313" key="11">
    <source>
        <dbReference type="EMBL" id="CAF2969669.1"/>
    </source>
</evidence>
<organism evidence="11 12">
    <name type="scientific">Lepeophtheirus salmonis</name>
    <name type="common">Salmon louse</name>
    <name type="synonym">Caligus salmonis</name>
    <dbReference type="NCBI Taxonomy" id="72036"/>
    <lineage>
        <taxon>Eukaryota</taxon>
        <taxon>Metazoa</taxon>
        <taxon>Ecdysozoa</taxon>
        <taxon>Arthropoda</taxon>
        <taxon>Crustacea</taxon>
        <taxon>Multicrustacea</taxon>
        <taxon>Hexanauplia</taxon>
        <taxon>Copepoda</taxon>
        <taxon>Siphonostomatoida</taxon>
        <taxon>Caligidae</taxon>
        <taxon>Lepeophtheirus</taxon>
    </lineage>
</organism>
<dbReference type="GO" id="GO:0016042">
    <property type="term" value="P:lipid catabolic process"/>
    <property type="evidence" value="ECO:0007669"/>
    <property type="project" value="TreeGrafter"/>
</dbReference>
<dbReference type="SUPFAM" id="SSF53474">
    <property type="entry name" value="alpha/beta-Hydrolases"/>
    <property type="match status" value="1"/>
</dbReference>
<keyword evidence="6" id="KW-0964">Secreted</keyword>
<evidence type="ECO:0000256" key="1">
    <source>
        <dbReference type="ARBA" id="ARBA00004613"/>
    </source>
</evidence>
<keyword evidence="7" id="KW-0532">Neurotransmitter transport</keyword>
<name>A0A7R8CYI1_LEPSM</name>
<dbReference type="GO" id="GO:0006836">
    <property type="term" value="P:neurotransmitter transport"/>
    <property type="evidence" value="ECO:0007669"/>
    <property type="project" value="UniProtKB-KW"/>
</dbReference>
<dbReference type="InterPro" id="IPR029058">
    <property type="entry name" value="AB_hydrolase_fold"/>
</dbReference>
<dbReference type="GO" id="GO:0019905">
    <property type="term" value="F:syntaxin binding"/>
    <property type="evidence" value="ECO:0007669"/>
    <property type="project" value="InterPro"/>
</dbReference>
<comment type="subcellular location">
    <subcellularLocation>
        <location evidence="1">Secreted</location>
    </subcellularLocation>
</comment>
<feature type="compositionally biased region" description="Acidic residues" evidence="9">
    <location>
        <begin position="20"/>
        <end position="32"/>
    </location>
</feature>